<dbReference type="EMBL" id="LAVV01008732">
    <property type="protein sequence ID" value="KNZ52061.1"/>
    <property type="molecule type" value="Genomic_DNA"/>
</dbReference>
<evidence type="ECO:0000313" key="2">
    <source>
        <dbReference type="EMBL" id="KNZ52061.1"/>
    </source>
</evidence>
<sequence>MLWKVCEKTKYWHSAQLGHDQVGSSTSRSLSFPNLKQWKMATGRPKKTCMLGHNHRLEAGCLLFDTPRPNDRPDSDEQRMRDPSRSAVGLSYKQLLLPRGPCSTRCLSAARLNGLSAGSYSTTIDGSQMILDCPPDVSRVRVVVASRHLFGKLNLFFRCPGTMLYKGGLLLCHESAPTSQPCNRTPSLPKHTLAATRTQCCLPFTTSTRCSLSWSLGFSVSPKPGMGSPRTQAAAAAAVVVRSHEFLALGPAVPPTHCESSPYPYCSIPFSSLPYTPLATSPLMNSYYFPSLYHLHLIPVYMLLCSPGAFHSFILIVHRLNNDCCGHYQACFIAHIITTSASPFLFPIHEYIRTFSPAYLPGVIPIRKNTISTGFSRCASHLLSKNHLSRSEINSQRAGKTGQERFSALAEPVVELEASRRKFPYPIILGDNGPTPPAAGGVDQGISTSPVGGCSLL</sequence>
<reference evidence="2 3" key="1">
    <citation type="submission" date="2015-08" db="EMBL/GenBank/DDBJ databases">
        <title>Next Generation Sequencing and Analysis of the Genome of Puccinia sorghi L Schw, the Causal Agent of Maize Common Rust.</title>
        <authorList>
            <person name="Rochi L."/>
            <person name="Burguener G."/>
            <person name="Darino M."/>
            <person name="Turjanski A."/>
            <person name="Kreff E."/>
            <person name="Dieguez M.J."/>
            <person name="Sacco F."/>
        </authorList>
    </citation>
    <scope>NUCLEOTIDE SEQUENCE [LARGE SCALE GENOMIC DNA]</scope>
    <source>
        <strain evidence="2 3">RO10H11247</strain>
    </source>
</reference>
<evidence type="ECO:0000313" key="3">
    <source>
        <dbReference type="Proteomes" id="UP000037035"/>
    </source>
</evidence>
<feature type="region of interest" description="Disordered" evidence="1">
    <location>
        <begin position="434"/>
        <end position="457"/>
    </location>
</feature>
<dbReference type="Proteomes" id="UP000037035">
    <property type="component" value="Unassembled WGS sequence"/>
</dbReference>
<dbReference type="AlphaFoldDB" id="A0A0L6UU40"/>
<accession>A0A0L6UU40</accession>
<gene>
    <name evidence="2" type="ORF">VP01_3707g1</name>
</gene>
<protein>
    <submittedName>
        <fullName evidence="2">Uncharacterized protein</fullName>
    </submittedName>
</protein>
<comment type="caution">
    <text evidence="2">The sequence shown here is derived from an EMBL/GenBank/DDBJ whole genome shotgun (WGS) entry which is preliminary data.</text>
</comment>
<evidence type="ECO:0000256" key="1">
    <source>
        <dbReference type="SAM" id="MobiDB-lite"/>
    </source>
</evidence>
<proteinExistence type="predicted"/>
<feature type="region of interest" description="Disordered" evidence="1">
    <location>
        <begin position="64"/>
        <end position="86"/>
    </location>
</feature>
<keyword evidence="3" id="KW-1185">Reference proteome</keyword>
<organism evidence="2 3">
    <name type="scientific">Puccinia sorghi</name>
    <dbReference type="NCBI Taxonomy" id="27349"/>
    <lineage>
        <taxon>Eukaryota</taxon>
        <taxon>Fungi</taxon>
        <taxon>Dikarya</taxon>
        <taxon>Basidiomycota</taxon>
        <taxon>Pucciniomycotina</taxon>
        <taxon>Pucciniomycetes</taxon>
        <taxon>Pucciniales</taxon>
        <taxon>Pucciniaceae</taxon>
        <taxon>Puccinia</taxon>
    </lineage>
</organism>
<name>A0A0L6UU40_9BASI</name>
<dbReference type="VEuPathDB" id="FungiDB:VP01_3707g1"/>
<feature type="compositionally biased region" description="Basic and acidic residues" evidence="1">
    <location>
        <begin position="68"/>
        <end position="84"/>
    </location>
</feature>